<gene>
    <name evidence="2" type="ORF">SAMN06295900_104438</name>
</gene>
<protein>
    <submittedName>
        <fullName evidence="2">Uncharacterized protein</fullName>
    </submittedName>
</protein>
<feature type="compositionally biased region" description="Acidic residues" evidence="1">
    <location>
        <begin position="21"/>
        <end position="31"/>
    </location>
</feature>
<evidence type="ECO:0000256" key="1">
    <source>
        <dbReference type="SAM" id="MobiDB-lite"/>
    </source>
</evidence>
<dbReference type="EMBL" id="FXAH01000004">
    <property type="protein sequence ID" value="SMF26744.1"/>
    <property type="molecule type" value="Genomic_DNA"/>
</dbReference>
<sequence>MRIDEERDESPTAADLLAALDVEETDEQGSS</sequence>
<dbReference type="Proteomes" id="UP000192911">
    <property type="component" value="Unassembled WGS sequence"/>
</dbReference>
<reference evidence="3" key="1">
    <citation type="submission" date="2017-04" db="EMBL/GenBank/DDBJ databases">
        <authorList>
            <person name="Varghese N."/>
            <person name="Submissions S."/>
        </authorList>
    </citation>
    <scope>NUCLEOTIDE SEQUENCE [LARGE SCALE GENOMIC DNA]</scope>
    <source>
        <strain evidence="3">Ballard 720</strain>
    </source>
</reference>
<evidence type="ECO:0000313" key="2">
    <source>
        <dbReference type="EMBL" id="SMF26744.1"/>
    </source>
</evidence>
<accession>A0A1X7E3I6</accession>
<proteinExistence type="predicted"/>
<feature type="region of interest" description="Disordered" evidence="1">
    <location>
        <begin position="1"/>
        <end position="31"/>
    </location>
</feature>
<keyword evidence="3" id="KW-1185">Reference proteome</keyword>
<dbReference type="AlphaFoldDB" id="A0A1X7E3I6"/>
<evidence type="ECO:0000313" key="3">
    <source>
        <dbReference type="Proteomes" id="UP000192911"/>
    </source>
</evidence>
<name>A0A1X7E3I6_TRICW</name>
<organism evidence="2 3">
    <name type="scientific">Trinickia caryophylli</name>
    <name type="common">Paraburkholderia caryophylli</name>
    <dbReference type="NCBI Taxonomy" id="28094"/>
    <lineage>
        <taxon>Bacteria</taxon>
        <taxon>Pseudomonadati</taxon>
        <taxon>Pseudomonadota</taxon>
        <taxon>Betaproteobacteria</taxon>
        <taxon>Burkholderiales</taxon>
        <taxon>Burkholderiaceae</taxon>
        <taxon>Trinickia</taxon>
    </lineage>
</organism>